<dbReference type="EMBL" id="JARFPL010000004">
    <property type="protein sequence ID" value="MDF0592343.1"/>
    <property type="molecule type" value="Genomic_DNA"/>
</dbReference>
<dbReference type="PROSITE" id="PS50110">
    <property type="entry name" value="RESPONSE_REGULATORY"/>
    <property type="match status" value="1"/>
</dbReference>
<name>A0ABT5XCA1_9EURY</name>
<evidence type="ECO:0000256" key="1">
    <source>
        <dbReference type="ARBA" id="ARBA00022553"/>
    </source>
</evidence>
<organism evidence="9 10">
    <name type="scientific">Candidatus Methanocrinis alkalitolerans</name>
    <dbReference type="NCBI Taxonomy" id="3033395"/>
    <lineage>
        <taxon>Archaea</taxon>
        <taxon>Methanobacteriati</taxon>
        <taxon>Methanobacteriota</taxon>
        <taxon>Stenosarchaea group</taxon>
        <taxon>Methanomicrobia</taxon>
        <taxon>Methanotrichales</taxon>
        <taxon>Methanotrichaceae</taxon>
        <taxon>Methanocrinis</taxon>
    </lineage>
</organism>
<reference evidence="9 10" key="1">
    <citation type="submission" date="2023-03" db="EMBL/GenBank/DDBJ databases">
        <title>Whole genome sequencing of Methanotrichaceae archaeon M04Ac.</title>
        <authorList>
            <person name="Khomyakova M.A."/>
            <person name="Merkel A.Y."/>
            <person name="Slobodkin A.I."/>
        </authorList>
    </citation>
    <scope>NUCLEOTIDE SEQUENCE [LARGE SCALE GENOMIC DNA]</scope>
    <source>
        <strain evidence="9 10">M04Ac</strain>
    </source>
</reference>
<dbReference type="InterPro" id="IPR001610">
    <property type="entry name" value="PAC"/>
</dbReference>
<dbReference type="RefSeq" id="WP_316968053.1">
    <property type="nucleotide sequence ID" value="NZ_JARFPL010000004.1"/>
</dbReference>
<dbReference type="Gene3D" id="3.30.450.20">
    <property type="entry name" value="PAS domain"/>
    <property type="match status" value="1"/>
</dbReference>
<dbReference type="Pfam" id="PF13426">
    <property type="entry name" value="PAS_9"/>
    <property type="match status" value="1"/>
</dbReference>
<feature type="modified residue" description="4-aspartylphosphate" evidence="6">
    <location>
        <position position="56"/>
    </location>
</feature>
<evidence type="ECO:0000256" key="6">
    <source>
        <dbReference type="PROSITE-ProRule" id="PRU00169"/>
    </source>
</evidence>
<proteinExistence type="predicted"/>
<keyword evidence="10" id="KW-1185">Reference proteome</keyword>
<evidence type="ECO:0000256" key="2">
    <source>
        <dbReference type="ARBA" id="ARBA00023012"/>
    </source>
</evidence>
<dbReference type="Proteomes" id="UP001215956">
    <property type="component" value="Unassembled WGS sequence"/>
</dbReference>
<protein>
    <submittedName>
        <fullName evidence="9">PAS domain S-box protein</fullName>
    </submittedName>
</protein>
<dbReference type="SUPFAM" id="SSF52172">
    <property type="entry name" value="CheY-like"/>
    <property type="match status" value="1"/>
</dbReference>
<dbReference type="PANTHER" id="PTHR48111:SF1">
    <property type="entry name" value="TWO-COMPONENT RESPONSE REGULATOR ORR33"/>
    <property type="match status" value="1"/>
</dbReference>
<dbReference type="Gene3D" id="3.40.50.2300">
    <property type="match status" value="1"/>
</dbReference>
<gene>
    <name evidence="9" type="ORF">P0O24_01940</name>
</gene>
<dbReference type="SMART" id="SM00448">
    <property type="entry name" value="REC"/>
    <property type="match status" value="1"/>
</dbReference>
<dbReference type="SMART" id="SM00091">
    <property type="entry name" value="PAS"/>
    <property type="match status" value="1"/>
</dbReference>
<dbReference type="InterPro" id="IPR000014">
    <property type="entry name" value="PAS"/>
</dbReference>
<evidence type="ECO:0000259" key="7">
    <source>
        <dbReference type="PROSITE" id="PS50110"/>
    </source>
</evidence>
<dbReference type="NCBIfam" id="TIGR00229">
    <property type="entry name" value="sensory_box"/>
    <property type="match status" value="1"/>
</dbReference>
<dbReference type="CDD" id="cd17574">
    <property type="entry name" value="REC_OmpR"/>
    <property type="match status" value="1"/>
</dbReference>
<dbReference type="CDD" id="cd00130">
    <property type="entry name" value="PAS"/>
    <property type="match status" value="1"/>
</dbReference>
<dbReference type="InterPro" id="IPR039420">
    <property type="entry name" value="WalR-like"/>
</dbReference>
<keyword evidence="4" id="KW-0238">DNA-binding</keyword>
<evidence type="ECO:0000313" key="10">
    <source>
        <dbReference type="Proteomes" id="UP001215956"/>
    </source>
</evidence>
<dbReference type="PROSITE" id="PS50113">
    <property type="entry name" value="PAC"/>
    <property type="match status" value="1"/>
</dbReference>
<keyword evidence="2" id="KW-0902">Two-component regulatory system</keyword>
<dbReference type="SMART" id="SM00086">
    <property type="entry name" value="PAC"/>
    <property type="match status" value="1"/>
</dbReference>
<keyword evidence="1 6" id="KW-0597">Phosphoprotein</keyword>
<dbReference type="InterPro" id="IPR035965">
    <property type="entry name" value="PAS-like_dom_sf"/>
</dbReference>
<evidence type="ECO:0000313" key="9">
    <source>
        <dbReference type="EMBL" id="MDF0592343.1"/>
    </source>
</evidence>
<evidence type="ECO:0000259" key="8">
    <source>
        <dbReference type="PROSITE" id="PS50113"/>
    </source>
</evidence>
<comment type="caution">
    <text evidence="9">The sequence shown here is derived from an EMBL/GenBank/DDBJ whole genome shotgun (WGS) entry which is preliminary data.</text>
</comment>
<evidence type="ECO:0000256" key="4">
    <source>
        <dbReference type="ARBA" id="ARBA00023125"/>
    </source>
</evidence>
<dbReference type="Pfam" id="PF00072">
    <property type="entry name" value="Response_reg"/>
    <property type="match status" value="1"/>
</dbReference>
<dbReference type="InterPro" id="IPR000700">
    <property type="entry name" value="PAS-assoc_C"/>
</dbReference>
<dbReference type="InterPro" id="IPR001789">
    <property type="entry name" value="Sig_transdc_resp-reg_receiver"/>
</dbReference>
<dbReference type="PANTHER" id="PTHR48111">
    <property type="entry name" value="REGULATOR OF RPOS"/>
    <property type="match status" value="1"/>
</dbReference>
<feature type="domain" description="PAC" evidence="8">
    <location>
        <begin position="212"/>
        <end position="262"/>
    </location>
</feature>
<sequence>MTNPYRILIIEDDPDDVELILLGFSKHDEFFVDVATTGEEGLERIKETGYDLVSVDFALPGISGLDVLEEIRKRDQDVPVVMVTGRGTEELQVVAFEKYATSYVMKSVDSFRSLPFIFEALISEARFRTEEQRMKRDVERSEAMSRYVLENSPTGIYLLQNGCFKMANSKFEEIFGCDEEDLVGEHFWNLADPESFECVGDFPKESGAERSMVHEFKIIRKDGSKRWVEARIVPLDYQDERWVLGSLVDITERKEGEKGLRTDRRRLSLLYSLARKTLDLRGGADDLMREELSELVEGGDGFVVGATFILEGKDLVLRALAGPMEELMELMDEVDVGELLECCEERTVVEGDMRISWASAPFCSGEEPIGLLVLGREGEIDEHLIKFARDLAWHFGKVVEVSRLRRSSTDRG</sequence>
<keyword evidence="5" id="KW-0804">Transcription</keyword>
<keyword evidence="3" id="KW-0805">Transcription regulation</keyword>
<dbReference type="InterPro" id="IPR011006">
    <property type="entry name" value="CheY-like_superfamily"/>
</dbReference>
<accession>A0ABT5XCA1</accession>
<evidence type="ECO:0000256" key="5">
    <source>
        <dbReference type="ARBA" id="ARBA00023163"/>
    </source>
</evidence>
<dbReference type="SUPFAM" id="SSF55785">
    <property type="entry name" value="PYP-like sensor domain (PAS domain)"/>
    <property type="match status" value="1"/>
</dbReference>
<feature type="domain" description="Response regulatory" evidence="7">
    <location>
        <begin position="6"/>
        <end position="121"/>
    </location>
</feature>
<evidence type="ECO:0000256" key="3">
    <source>
        <dbReference type="ARBA" id="ARBA00023015"/>
    </source>
</evidence>